<sequence length="62" mass="7140">MADSLRTRIREKILRQLNEDGAPDPEQDDTRQLSVENDLELLDAIGDDDPMLEELAERYLTP</sequence>
<proteinExistence type="predicted"/>
<dbReference type="AlphaFoldDB" id="A0A7G1KCQ5"/>
<dbReference type="RefSeq" id="WP_187686305.1">
    <property type="nucleotide sequence ID" value="NZ_AP023396.1"/>
</dbReference>
<gene>
    <name evidence="1" type="ORF">NWFMUON74_03930</name>
</gene>
<reference evidence="1 2" key="1">
    <citation type="submission" date="2020-08" db="EMBL/GenBank/DDBJ databases">
        <title>Genome Sequencing of Nocardia wallacei strain FMUON74 and assembly.</title>
        <authorList>
            <person name="Toyokawa M."/>
            <person name="Uesaka K."/>
        </authorList>
    </citation>
    <scope>NUCLEOTIDE SEQUENCE [LARGE SCALE GENOMIC DNA]</scope>
    <source>
        <strain evidence="1 2">FMUON74</strain>
    </source>
</reference>
<organism evidence="1 2">
    <name type="scientific">Nocardia wallacei</name>
    <dbReference type="NCBI Taxonomy" id="480035"/>
    <lineage>
        <taxon>Bacteria</taxon>
        <taxon>Bacillati</taxon>
        <taxon>Actinomycetota</taxon>
        <taxon>Actinomycetes</taxon>
        <taxon>Mycobacteriales</taxon>
        <taxon>Nocardiaceae</taxon>
        <taxon>Nocardia</taxon>
    </lineage>
</organism>
<name>A0A7G1KCQ5_9NOCA</name>
<evidence type="ECO:0000313" key="1">
    <source>
        <dbReference type="EMBL" id="BCK52621.1"/>
    </source>
</evidence>
<keyword evidence="2" id="KW-1185">Reference proteome</keyword>
<accession>A0A7G1KCQ5</accession>
<dbReference type="GeneID" id="80345019"/>
<dbReference type="EMBL" id="AP023396">
    <property type="protein sequence ID" value="BCK52621.1"/>
    <property type="molecule type" value="Genomic_DNA"/>
</dbReference>
<protein>
    <submittedName>
        <fullName evidence="1">Uncharacterized protein</fullName>
    </submittedName>
</protein>
<dbReference type="KEGG" id="nwl:NWFMUON74_03930"/>
<dbReference type="Proteomes" id="UP000516173">
    <property type="component" value="Chromosome"/>
</dbReference>
<evidence type="ECO:0000313" key="2">
    <source>
        <dbReference type="Proteomes" id="UP000516173"/>
    </source>
</evidence>